<dbReference type="AlphaFoldDB" id="A0A1W2CTD4"/>
<keyword evidence="1" id="KW-0812">Transmembrane</keyword>
<name>A0A1W2CTD4_9SPHI</name>
<accession>A0A1W2CTD4</accession>
<keyword evidence="1" id="KW-1133">Transmembrane helix</keyword>
<keyword evidence="1" id="KW-0472">Membrane</keyword>
<dbReference type="STRING" id="151894.SAMN04488524_3195"/>
<reference evidence="3" key="1">
    <citation type="submission" date="2017-04" db="EMBL/GenBank/DDBJ databases">
        <authorList>
            <person name="Varghese N."/>
            <person name="Submissions S."/>
        </authorList>
    </citation>
    <scope>NUCLEOTIDE SEQUENCE [LARGE SCALE GENOMIC DNA]</scope>
    <source>
        <strain evidence="3">DSM 12126</strain>
    </source>
</reference>
<evidence type="ECO:0000313" key="2">
    <source>
        <dbReference type="EMBL" id="SMC88481.1"/>
    </source>
</evidence>
<sequence>MVQKVILHRRSKAPLVVIETLFSSGFLAYWLFKKYEFDWLLGVVIFIASFLLTAFLFFNIRIFRYIYSILFSLGWGFLGYIFASSVTKSDLTAWVVLAAVFVLSLLVHKSYFSFETNAERIDYR</sequence>
<feature type="transmembrane region" description="Helical" evidence="1">
    <location>
        <begin position="38"/>
        <end position="58"/>
    </location>
</feature>
<organism evidence="2 3">
    <name type="scientific">Pedobacter africanus</name>
    <dbReference type="NCBI Taxonomy" id="151894"/>
    <lineage>
        <taxon>Bacteria</taxon>
        <taxon>Pseudomonadati</taxon>
        <taxon>Bacteroidota</taxon>
        <taxon>Sphingobacteriia</taxon>
        <taxon>Sphingobacteriales</taxon>
        <taxon>Sphingobacteriaceae</taxon>
        <taxon>Pedobacter</taxon>
    </lineage>
</organism>
<gene>
    <name evidence="2" type="ORF">SAMN04488524_3195</name>
</gene>
<protein>
    <submittedName>
        <fullName evidence="2">Uncharacterized protein</fullName>
    </submittedName>
</protein>
<feature type="transmembrane region" description="Helical" evidence="1">
    <location>
        <begin position="91"/>
        <end position="107"/>
    </location>
</feature>
<proteinExistence type="predicted"/>
<evidence type="ECO:0000313" key="3">
    <source>
        <dbReference type="Proteomes" id="UP000192756"/>
    </source>
</evidence>
<evidence type="ECO:0000256" key="1">
    <source>
        <dbReference type="SAM" id="Phobius"/>
    </source>
</evidence>
<dbReference type="Proteomes" id="UP000192756">
    <property type="component" value="Unassembled WGS sequence"/>
</dbReference>
<dbReference type="EMBL" id="FWXT01000002">
    <property type="protein sequence ID" value="SMC88481.1"/>
    <property type="molecule type" value="Genomic_DNA"/>
</dbReference>
<keyword evidence="3" id="KW-1185">Reference proteome</keyword>
<feature type="transmembrane region" description="Helical" evidence="1">
    <location>
        <begin position="12"/>
        <end position="32"/>
    </location>
</feature>
<feature type="transmembrane region" description="Helical" evidence="1">
    <location>
        <begin position="65"/>
        <end position="85"/>
    </location>
</feature>